<organism evidence="13 14">
    <name type="scientific">Dekkera bruxellensis</name>
    <name type="common">Brettanomyces custersii</name>
    <dbReference type="NCBI Taxonomy" id="5007"/>
    <lineage>
        <taxon>Eukaryota</taxon>
        <taxon>Fungi</taxon>
        <taxon>Dikarya</taxon>
        <taxon>Ascomycota</taxon>
        <taxon>Saccharomycotina</taxon>
        <taxon>Pichiomycetes</taxon>
        <taxon>Pichiales</taxon>
        <taxon>Pichiaceae</taxon>
        <taxon>Brettanomyces</taxon>
    </lineage>
</organism>
<keyword evidence="6 10" id="KW-0333">Golgi apparatus</keyword>
<dbReference type="InterPro" id="IPR048368">
    <property type="entry name" value="COG6_N"/>
</dbReference>
<feature type="domain" description="Conserved Oligomeric Golgi complex subunit 6 C-terminal" evidence="12">
    <location>
        <begin position="448"/>
        <end position="935"/>
    </location>
</feature>
<dbReference type="GO" id="GO:0006891">
    <property type="term" value="P:intra-Golgi vesicle-mediated transport"/>
    <property type="evidence" value="ECO:0007669"/>
    <property type="project" value="UniProtKB-UniRule"/>
</dbReference>
<evidence type="ECO:0000256" key="9">
    <source>
        <dbReference type="ARBA" id="ARBA00043873"/>
    </source>
</evidence>
<gene>
    <name evidence="13" type="ORF">DEBR0S7_00628G</name>
</gene>
<evidence type="ECO:0000313" key="14">
    <source>
        <dbReference type="Proteomes" id="UP000478008"/>
    </source>
</evidence>
<dbReference type="Pfam" id="PF06419">
    <property type="entry name" value="COG6_N"/>
    <property type="match status" value="1"/>
</dbReference>
<dbReference type="Proteomes" id="UP000478008">
    <property type="component" value="Unassembled WGS sequence"/>
</dbReference>
<evidence type="ECO:0000259" key="11">
    <source>
        <dbReference type="Pfam" id="PF06419"/>
    </source>
</evidence>
<evidence type="ECO:0000256" key="1">
    <source>
        <dbReference type="ARBA" id="ARBA00004395"/>
    </source>
</evidence>
<evidence type="ECO:0000259" key="12">
    <source>
        <dbReference type="Pfam" id="PF20653"/>
    </source>
</evidence>
<keyword evidence="5 10" id="KW-0653">Protein transport</keyword>
<dbReference type="GO" id="GO:0017119">
    <property type="term" value="C:Golgi transport complex"/>
    <property type="evidence" value="ECO:0007669"/>
    <property type="project" value="UniProtKB-UniRule"/>
</dbReference>
<evidence type="ECO:0000256" key="5">
    <source>
        <dbReference type="ARBA" id="ARBA00022927"/>
    </source>
</evidence>
<keyword evidence="7 10" id="KW-0472">Membrane</keyword>
<dbReference type="EMBL" id="CABFWN010000007">
    <property type="protein sequence ID" value="VUG20295.1"/>
    <property type="molecule type" value="Genomic_DNA"/>
</dbReference>
<comment type="function">
    <text evidence="10">Acts as component of the peripheral membrane COG complex that is involved in intra-Golgi protein trafficking. COG is located at the cis-Golgi, and regulates tethering of retrograde intra-Golgi vesicles and possibly a number of other membrane trafficking events.</text>
</comment>
<dbReference type="PANTHER" id="PTHR21506:SF0">
    <property type="entry name" value="CONSERVED OLIGOMERIC GOLGI COMPLEX SUBUNIT 6"/>
    <property type="match status" value="1"/>
</dbReference>
<comment type="similarity">
    <text evidence="2 10">Belongs to the COG6 family.</text>
</comment>
<dbReference type="SMART" id="SM01087">
    <property type="entry name" value="COG6"/>
    <property type="match status" value="1"/>
</dbReference>
<comment type="subcellular location">
    <subcellularLocation>
        <location evidence="1 10">Golgi apparatus membrane</location>
        <topology evidence="1 10">Peripheral membrane protein</topology>
    </subcellularLocation>
</comment>
<keyword evidence="4 10" id="KW-0813">Transport</keyword>
<dbReference type="GO" id="GO:0015031">
    <property type="term" value="P:protein transport"/>
    <property type="evidence" value="ECO:0007669"/>
    <property type="project" value="UniProtKB-KW"/>
</dbReference>
<feature type="domain" description="Conserved oligomeric complex COG6 N-terminal" evidence="11">
    <location>
        <begin position="316"/>
        <end position="416"/>
    </location>
</feature>
<sequence length="944" mass="108111">MTIKCLTLGCFVPCYHNSTAGFKSLNSSSALLGKVRDEFPHPEKKKKRRLLNNSNSRFWARMSFFPPSMPNIQTDSTIDICVYYQLSPIVNSVQSYSDSIYWYTWYVLFSRLSVISLHLVPLYFPKDQSLISHHGFHVRCRYLRNEFRCRSPATGKTPDHRSKTDYRRFRSNPIFRSGFLVSVSSNLSIKVSGGKRHRYRTQREYQHLDPEPTSSQAMEYAQSSLSLLEGSSEEVASKNMINQMKSKSTRGLDSDILKSRLDRVFSQTGYDFSLRQSISLLEERINGKNGALSPENDQDLFHQEDLVQPGPSGTINRRKLRGKVEEDMLRRHFLMLHAFQPIARKLEYLKSDLDDLNDSYDGIKARLAEEIGKSGGVRKNLREKVRQRDLLAVKKHLLTSFQDKFMLSQYDEHYLMTGDIDETYFDILQKVSTICSNCDILLGMDNDRLGTFIMAKMGSIKDMATDRMSAYLQKNLNATYHQDSMTRDSQNVLNLQKSMVYIRKNSIEKFNIIVYGLIKQRSQALVSDFNAQLKDYSNAASTRPAATFDSSKKPLYLSSYDSKRFTSDVLAYIHSTIVNELEMVESLFSFDQGDVRNQDLLDVIGVVGNKVVDSLSVPLKAALESTIRQEYKIETVVQLYDLIDLYCMMYGKLINGEKSGLVAILLQMKQYARDRLFTLIQERLKALKVTSEAEELDEGFLGLPDWLVDFYTDYLRIFDSVSATSKNSDFVDMDSEKFNSLCCLLVDEPIRILQVQAKKSALGKQGILIFEINAVDFIHSKVEVTPLLSTVKEKYTSDKLSELVTAITQYQFTQLLKNSGLFDIYNLVNMIFALEDDFFDVSVYEPITQNKLFRADTFQAANQKLQEYLATYITSDDLNKLISPSILSAVSVDPCVHFVKFYHNLTLIVAEYLKDENGQPLPVFQWDYRHVATLLGVDDSAELV</sequence>
<evidence type="ECO:0000256" key="3">
    <source>
        <dbReference type="ARBA" id="ARBA00020973"/>
    </source>
</evidence>
<evidence type="ECO:0000256" key="7">
    <source>
        <dbReference type="ARBA" id="ARBA00023136"/>
    </source>
</evidence>
<evidence type="ECO:0000313" key="13">
    <source>
        <dbReference type="EMBL" id="VUG20295.1"/>
    </source>
</evidence>
<proteinExistence type="inferred from homology"/>
<comment type="function">
    <text evidence="9">Acts as a component of the peripheral membrane COG complex that is involved in intra-Golgi protein trafficking. COG is located at the cis-Golgi, and regulates tethering of retrograde intra-Golgi vesicles and possibly a number of other membrane trafficking events.</text>
</comment>
<name>A0A7D9D0D5_DEKBR</name>
<accession>A0A7D9D0D5</accession>
<keyword evidence="14" id="KW-1185">Reference proteome</keyword>
<evidence type="ECO:0000256" key="6">
    <source>
        <dbReference type="ARBA" id="ARBA00023034"/>
    </source>
</evidence>
<dbReference type="AlphaFoldDB" id="A0A7D9D0D5"/>
<comment type="subunit">
    <text evidence="10">Component of the conserved oligomeric Golgi complex.</text>
</comment>
<dbReference type="InterPro" id="IPR048369">
    <property type="entry name" value="COG6_C"/>
</dbReference>
<reference evidence="13 14" key="1">
    <citation type="submission" date="2019-07" db="EMBL/GenBank/DDBJ databases">
        <authorList>
            <person name="Friedrich A."/>
            <person name="Schacherer J."/>
        </authorList>
    </citation>
    <scope>NUCLEOTIDE SEQUENCE [LARGE SCALE GENOMIC DNA]</scope>
</reference>
<dbReference type="GO" id="GO:0000139">
    <property type="term" value="C:Golgi membrane"/>
    <property type="evidence" value="ECO:0007669"/>
    <property type="project" value="UniProtKB-SubCell"/>
</dbReference>
<protein>
    <recommendedName>
        <fullName evidence="3 10">Conserved oligomeric Golgi complex subunit 6</fullName>
        <shortName evidence="10">COG complex subunit 6</shortName>
    </recommendedName>
    <alternativeName>
        <fullName evidence="8 10">Component of oligomeric Golgi complex 6</fullName>
    </alternativeName>
</protein>
<evidence type="ECO:0000256" key="10">
    <source>
        <dbReference type="RuleBase" id="RU365075"/>
    </source>
</evidence>
<evidence type="ECO:0000256" key="4">
    <source>
        <dbReference type="ARBA" id="ARBA00022448"/>
    </source>
</evidence>
<dbReference type="Pfam" id="PF20653">
    <property type="entry name" value="COG6_C"/>
    <property type="match status" value="1"/>
</dbReference>
<evidence type="ECO:0000256" key="8">
    <source>
        <dbReference type="ARBA" id="ARBA00031348"/>
    </source>
</evidence>
<dbReference type="InterPro" id="IPR010490">
    <property type="entry name" value="COG6"/>
</dbReference>
<dbReference type="PANTHER" id="PTHR21506">
    <property type="entry name" value="COMPONENT OF OLIGOMERIC GOLGI COMPLEX 6"/>
    <property type="match status" value="1"/>
</dbReference>
<evidence type="ECO:0000256" key="2">
    <source>
        <dbReference type="ARBA" id="ARBA00011023"/>
    </source>
</evidence>